<organism evidence="2 3">
    <name type="scientific">Tetradesmus obliquus</name>
    <name type="common">Green alga</name>
    <name type="synonym">Acutodesmus obliquus</name>
    <dbReference type="NCBI Taxonomy" id="3088"/>
    <lineage>
        <taxon>Eukaryota</taxon>
        <taxon>Viridiplantae</taxon>
        <taxon>Chlorophyta</taxon>
        <taxon>core chlorophytes</taxon>
        <taxon>Chlorophyceae</taxon>
        <taxon>CS clade</taxon>
        <taxon>Sphaeropleales</taxon>
        <taxon>Scenedesmaceae</taxon>
        <taxon>Tetradesmus</taxon>
    </lineage>
</organism>
<dbReference type="Gene3D" id="3.80.10.10">
    <property type="entry name" value="Ribonuclease Inhibitor"/>
    <property type="match status" value="1"/>
</dbReference>
<evidence type="ECO:0000313" key="3">
    <source>
        <dbReference type="Proteomes" id="UP000256970"/>
    </source>
</evidence>
<evidence type="ECO:0000256" key="1">
    <source>
        <dbReference type="ARBA" id="ARBA00004430"/>
    </source>
</evidence>
<dbReference type="Proteomes" id="UP000256970">
    <property type="component" value="Unassembled WGS sequence"/>
</dbReference>
<proteinExistence type="predicted"/>
<evidence type="ECO:0000313" key="2">
    <source>
        <dbReference type="EMBL" id="SZX66614.1"/>
    </source>
</evidence>
<sequence length="463" mass="49065">MACWSELPGPCLQVISSHIVSASDIAAARLSCANWSHGFSLQHISLNLGSSNSSSSSGSGRSSSNGAALDLDQRLQRAWEMLACIQQRRSATRGVTQPRLQCSLRSLSLSLASWPAGHELAALLQQLQGLRSLSLQQCPLAVICQLPLLPQLQQLSITGLLHEPVPAGYSLKQRPMLPALPQLAGLQLRSMPLDLRVQELEGIEAAVRMATRQQQQQQGQQLRALLLGLPPALARSAARHGTSSSGSSAWQRGQWVGSSIALQCPALQELRSDLELGPAVLQLQHLTSLHGVHPAWLEAAAASAAAHENSDALPQQQHGSLQLLPQLQQLQHLGIGVDTAADCQLLAQLTHLKSLMAWSSSSCKQRQRQQQQQCQQLTTAAGKISSCTAACGSSSSSSGSTGRCCRAICSMPPSLQLVLGQGLGCSLSSLVVDGAWGVSSSEVEAVLQQCRQLKHLQVVGGAC</sequence>
<evidence type="ECO:0008006" key="4">
    <source>
        <dbReference type="Google" id="ProtNLM"/>
    </source>
</evidence>
<dbReference type="EMBL" id="FNXT01000719">
    <property type="protein sequence ID" value="SZX66614.1"/>
    <property type="molecule type" value="Genomic_DNA"/>
</dbReference>
<dbReference type="InterPro" id="IPR032675">
    <property type="entry name" value="LRR_dom_sf"/>
</dbReference>
<protein>
    <recommendedName>
        <fullName evidence="4">F-box domain-containing protein</fullName>
    </recommendedName>
</protein>
<comment type="subcellular location">
    <subcellularLocation>
        <location evidence="1">Cytoplasm</location>
        <location evidence="1">Cytoskeleton</location>
        <location evidence="1">Cilium axoneme</location>
    </subcellularLocation>
</comment>
<gene>
    <name evidence="2" type="ORF">BQ4739_LOCUS7012</name>
</gene>
<dbReference type="GO" id="GO:0005930">
    <property type="term" value="C:axoneme"/>
    <property type="evidence" value="ECO:0007669"/>
    <property type="project" value="UniProtKB-SubCell"/>
</dbReference>
<reference evidence="2 3" key="1">
    <citation type="submission" date="2016-10" db="EMBL/GenBank/DDBJ databases">
        <authorList>
            <person name="Cai Z."/>
        </authorList>
    </citation>
    <scope>NUCLEOTIDE SEQUENCE [LARGE SCALE GENOMIC DNA]</scope>
</reference>
<name>A0A383VPF0_TETOB</name>
<dbReference type="AlphaFoldDB" id="A0A383VPF0"/>
<keyword evidence="3" id="KW-1185">Reference proteome</keyword>
<accession>A0A383VPF0</accession>